<dbReference type="AlphaFoldDB" id="A0A9D4L891"/>
<reference evidence="2" key="1">
    <citation type="journal article" date="2019" name="bioRxiv">
        <title>The Genome of the Zebra Mussel, Dreissena polymorpha: A Resource for Invasive Species Research.</title>
        <authorList>
            <person name="McCartney M.A."/>
            <person name="Auch B."/>
            <person name="Kono T."/>
            <person name="Mallez S."/>
            <person name="Zhang Y."/>
            <person name="Obille A."/>
            <person name="Becker A."/>
            <person name="Abrahante J.E."/>
            <person name="Garbe J."/>
            <person name="Badalamenti J.P."/>
            <person name="Herman A."/>
            <person name="Mangelson H."/>
            <person name="Liachko I."/>
            <person name="Sullivan S."/>
            <person name="Sone E.D."/>
            <person name="Koren S."/>
            <person name="Silverstein K.A.T."/>
            <person name="Beckman K.B."/>
            <person name="Gohl D.M."/>
        </authorList>
    </citation>
    <scope>NUCLEOTIDE SEQUENCE</scope>
    <source>
        <strain evidence="2">Duluth1</strain>
        <tissue evidence="2">Whole animal</tissue>
    </source>
</reference>
<accession>A0A9D4L891</accession>
<feature type="signal peptide" evidence="1">
    <location>
        <begin position="1"/>
        <end position="23"/>
    </location>
</feature>
<keyword evidence="3" id="KW-1185">Reference proteome</keyword>
<dbReference type="Proteomes" id="UP000828390">
    <property type="component" value="Unassembled WGS sequence"/>
</dbReference>
<gene>
    <name evidence="2" type="ORF">DPMN_096387</name>
</gene>
<organism evidence="2 3">
    <name type="scientific">Dreissena polymorpha</name>
    <name type="common">Zebra mussel</name>
    <name type="synonym">Mytilus polymorpha</name>
    <dbReference type="NCBI Taxonomy" id="45954"/>
    <lineage>
        <taxon>Eukaryota</taxon>
        <taxon>Metazoa</taxon>
        <taxon>Spiralia</taxon>
        <taxon>Lophotrochozoa</taxon>
        <taxon>Mollusca</taxon>
        <taxon>Bivalvia</taxon>
        <taxon>Autobranchia</taxon>
        <taxon>Heteroconchia</taxon>
        <taxon>Euheterodonta</taxon>
        <taxon>Imparidentia</taxon>
        <taxon>Neoheterodontei</taxon>
        <taxon>Myida</taxon>
        <taxon>Dreissenoidea</taxon>
        <taxon>Dreissenidae</taxon>
        <taxon>Dreissena</taxon>
    </lineage>
</organism>
<sequence length="108" mass="11809">MLRNIGNVACFIVVLMTSHHVTGQAHDVAQLNKRLTIIKHSFDDDIVNIRLEVMELKMIVEQIVGGQRITSDGSDIDCGDPTPDRGTVNTTETTVGTVVQISSITVTY</sequence>
<protein>
    <recommendedName>
        <fullName evidence="4">Secreted protein</fullName>
    </recommendedName>
</protein>
<evidence type="ECO:0008006" key="4">
    <source>
        <dbReference type="Google" id="ProtNLM"/>
    </source>
</evidence>
<proteinExistence type="predicted"/>
<evidence type="ECO:0000256" key="1">
    <source>
        <dbReference type="SAM" id="SignalP"/>
    </source>
</evidence>
<name>A0A9D4L891_DREPO</name>
<comment type="caution">
    <text evidence="2">The sequence shown here is derived from an EMBL/GenBank/DDBJ whole genome shotgun (WGS) entry which is preliminary data.</text>
</comment>
<keyword evidence="1" id="KW-0732">Signal</keyword>
<evidence type="ECO:0000313" key="2">
    <source>
        <dbReference type="EMBL" id="KAH3853852.1"/>
    </source>
</evidence>
<evidence type="ECO:0000313" key="3">
    <source>
        <dbReference type="Proteomes" id="UP000828390"/>
    </source>
</evidence>
<dbReference type="EMBL" id="JAIWYP010000003">
    <property type="protein sequence ID" value="KAH3853852.1"/>
    <property type="molecule type" value="Genomic_DNA"/>
</dbReference>
<reference evidence="2" key="2">
    <citation type="submission" date="2020-11" db="EMBL/GenBank/DDBJ databases">
        <authorList>
            <person name="McCartney M.A."/>
            <person name="Auch B."/>
            <person name="Kono T."/>
            <person name="Mallez S."/>
            <person name="Becker A."/>
            <person name="Gohl D.M."/>
            <person name="Silverstein K.A.T."/>
            <person name="Koren S."/>
            <person name="Bechman K.B."/>
            <person name="Herman A."/>
            <person name="Abrahante J.E."/>
            <person name="Garbe J."/>
        </authorList>
    </citation>
    <scope>NUCLEOTIDE SEQUENCE</scope>
    <source>
        <strain evidence="2">Duluth1</strain>
        <tissue evidence="2">Whole animal</tissue>
    </source>
</reference>
<feature type="chain" id="PRO_5038898633" description="Secreted protein" evidence="1">
    <location>
        <begin position="24"/>
        <end position="108"/>
    </location>
</feature>